<keyword evidence="1" id="KW-1133">Transmembrane helix</keyword>
<comment type="caution">
    <text evidence="2">The sequence shown here is derived from an EMBL/GenBank/DDBJ whole genome shotgun (WGS) entry which is preliminary data.</text>
</comment>
<evidence type="ECO:0000313" key="2">
    <source>
        <dbReference type="EMBL" id="KAL2050956.1"/>
    </source>
</evidence>
<dbReference type="Proteomes" id="UP001590951">
    <property type="component" value="Unassembled WGS sequence"/>
</dbReference>
<name>A0ABR4B216_9LECA</name>
<keyword evidence="3" id="KW-1185">Reference proteome</keyword>
<evidence type="ECO:0000256" key="1">
    <source>
        <dbReference type="SAM" id="Phobius"/>
    </source>
</evidence>
<gene>
    <name evidence="2" type="ORF">ABVK25_008855</name>
</gene>
<organism evidence="2 3">
    <name type="scientific">Lepraria finkii</name>
    <dbReference type="NCBI Taxonomy" id="1340010"/>
    <lineage>
        <taxon>Eukaryota</taxon>
        <taxon>Fungi</taxon>
        <taxon>Dikarya</taxon>
        <taxon>Ascomycota</taxon>
        <taxon>Pezizomycotina</taxon>
        <taxon>Lecanoromycetes</taxon>
        <taxon>OSLEUM clade</taxon>
        <taxon>Lecanoromycetidae</taxon>
        <taxon>Lecanorales</taxon>
        <taxon>Lecanorineae</taxon>
        <taxon>Stereocaulaceae</taxon>
        <taxon>Lepraria</taxon>
    </lineage>
</organism>
<evidence type="ECO:0000313" key="3">
    <source>
        <dbReference type="Proteomes" id="UP001590951"/>
    </source>
</evidence>
<feature type="transmembrane region" description="Helical" evidence="1">
    <location>
        <begin position="41"/>
        <end position="60"/>
    </location>
</feature>
<keyword evidence="1" id="KW-0812">Transmembrane</keyword>
<protein>
    <submittedName>
        <fullName evidence="2">Uncharacterized protein</fullName>
    </submittedName>
</protein>
<accession>A0ABR4B216</accession>
<sequence length="76" mass="7944">MGAVVTKLGFYVPFMVLSTIVGSIGTGLLSTIGLNTSTVHWAAYMVITGIGIGIGVQLPYTAVQVVSGYVRYNFGD</sequence>
<dbReference type="EMBL" id="JBHFEH010000041">
    <property type="protein sequence ID" value="KAL2050956.1"/>
    <property type="molecule type" value="Genomic_DNA"/>
</dbReference>
<keyword evidence="1" id="KW-0472">Membrane</keyword>
<reference evidence="2 3" key="1">
    <citation type="submission" date="2024-09" db="EMBL/GenBank/DDBJ databases">
        <title>Rethinking Asexuality: The Enigmatic Case of Functional Sexual Genes in Lepraria (Stereocaulaceae).</title>
        <authorList>
            <person name="Doellman M."/>
            <person name="Sun Y."/>
            <person name="Barcenas-Pena A."/>
            <person name="Lumbsch H.T."/>
            <person name="Grewe F."/>
        </authorList>
    </citation>
    <scope>NUCLEOTIDE SEQUENCE [LARGE SCALE GENOMIC DNA]</scope>
    <source>
        <strain evidence="2 3">Grewe 0041</strain>
    </source>
</reference>
<proteinExistence type="predicted"/>
<feature type="transmembrane region" description="Helical" evidence="1">
    <location>
        <begin position="12"/>
        <end position="34"/>
    </location>
</feature>